<keyword evidence="2" id="KW-1185">Reference proteome</keyword>
<protein>
    <submittedName>
        <fullName evidence="1">Uncharacterized protein</fullName>
    </submittedName>
</protein>
<comment type="caution">
    <text evidence="1">The sequence shown here is derived from an EMBL/GenBank/DDBJ whole genome shotgun (WGS) entry which is preliminary data.</text>
</comment>
<name>A0ACB8G881_9SAUR</name>
<evidence type="ECO:0000313" key="2">
    <source>
        <dbReference type="Proteomes" id="UP000827872"/>
    </source>
</evidence>
<proteinExistence type="predicted"/>
<dbReference type="EMBL" id="CM037614">
    <property type="protein sequence ID" value="KAH8015973.1"/>
    <property type="molecule type" value="Genomic_DNA"/>
</dbReference>
<reference evidence="1" key="1">
    <citation type="submission" date="2021-08" db="EMBL/GenBank/DDBJ databases">
        <title>The first chromosome-level gecko genome reveals the dynamic sex chromosomes of Neotropical dwarf geckos (Sphaerodactylidae: Sphaerodactylus).</title>
        <authorList>
            <person name="Pinto B.J."/>
            <person name="Keating S.E."/>
            <person name="Gamble T."/>
        </authorList>
    </citation>
    <scope>NUCLEOTIDE SEQUENCE</scope>
    <source>
        <strain evidence="1">TG3544</strain>
    </source>
</reference>
<evidence type="ECO:0000313" key="1">
    <source>
        <dbReference type="EMBL" id="KAH8015973.1"/>
    </source>
</evidence>
<accession>A0ACB8G881</accession>
<sequence>MPPLPGLLLLLLPLLLSGPRSGGAQDPAASCDPDGCYAVYLQRRGFLDAWRSCRELGGNLATLKHQDEAAQVGQLLRDAAGAGAGPEQSPRLFWIGLQRQPRQCFPLRPLRGFMWVTGEQDTFYTNWARPAVEAGGGSSCAAPRCVVLDDRQGQWLEGSCTVPVDGYVCRFAFQGMCPGLDEEGGPVAYTTPFGPAGGGLRYAPFGTVAAVTCGGAAPAAVSVLCMQKDDGSVAWSKGAPLCREHGYPHSWCEGDNGGCQQLCLDEGAGYSCECHTGYSLLPDGHSCAPSDACRDQPCQFACVPDEEGGYDCRCPPGYELSSDEHHCEDVDECADAPCEHQCDNTDGSYLCRCHLGFSVAEDEPGHCADTDECQIPGVCQQMCVNYVGGFECYCTEGYDLEPDGISCSPVGPPPPLATARSPRGGGFFQHVEAGQVWPRGIDDLAEHGLALADRFPAFRDWDFEEAFPTDTLLDGTPPPEPSDAPVVSRSAPSGHQPGLPEPASPSNPSSPATSPPPALHSPLPARPDSPKYPAPTEPPPPSATPAPSTSPPVPPPGLGDAVVGGVRALLPALATPSPAPGGEEQPRRRRDDRWLLVALLVPMCVFVVIMLALGIVYCTRCGAQAKSRSITQCYRWRLSPGSAGSSRGTWRGGATDLVTPTLSLDWDLQRSAGAAAADLAGSAGILDWASEIQDNQGCCWPGQAGQKQDRLPLEPIGVSSL</sequence>
<organism evidence="1 2">
    <name type="scientific">Sphaerodactylus townsendi</name>
    <dbReference type="NCBI Taxonomy" id="933632"/>
    <lineage>
        <taxon>Eukaryota</taxon>
        <taxon>Metazoa</taxon>
        <taxon>Chordata</taxon>
        <taxon>Craniata</taxon>
        <taxon>Vertebrata</taxon>
        <taxon>Euteleostomi</taxon>
        <taxon>Lepidosauria</taxon>
        <taxon>Squamata</taxon>
        <taxon>Bifurcata</taxon>
        <taxon>Gekkota</taxon>
        <taxon>Sphaerodactylidae</taxon>
        <taxon>Sphaerodactylus</taxon>
    </lineage>
</organism>
<dbReference type="Proteomes" id="UP000827872">
    <property type="component" value="Linkage Group LG01"/>
</dbReference>
<gene>
    <name evidence="1" type="ORF">K3G42_010830</name>
</gene>